<keyword evidence="2" id="KW-1185">Reference proteome</keyword>
<gene>
    <name evidence="1" type="ORF">C0Q70_01926</name>
</gene>
<sequence length="109" mass="13025">MLSFERNTCRRVFLCRRVVRGYQDAKRKQGYLTLAKRIPATGLGVPSRHSSEHWTDGLSSPLTTKKRPLRCLQTRKRSSLHQSARDCVCRRFHALKHRLRRHFWRAQRR</sequence>
<reference evidence="1 2" key="1">
    <citation type="submission" date="2018-04" db="EMBL/GenBank/DDBJ databases">
        <title>The genome of golden apple snail Pomacea canaliculata provides insight into stress tolerance and invasive adaptation.</title>
        <authorList>
            <person name="Liu C."/>
            <person name="Liu B."/>
            <person name="Ren Y."/>
            <person name="Zhang Y."/>
            <person name="Wang H."/>
            <person name="Li S."/>
            <person name="Jiang F."/>
            <person name="Yin L."/>
            <person name="Zhang G."/>
            <person name="Qian W."/>
            <person name="Fan W."/>
        </authorList>
    </citation>
    <scope>NUCLEOTIDE SEQUENCE [LARGE SCALE GENOMIC DNA]</scope>
    <source>
        <strain evidence="1">SZHN2017</strain>
        <tissue evidence="1">Muscle</tissue>
    </source>
</reference>
<dbReference type="Proteomes" id="UP000245119">
    <property type="component" value="Linkage Group LG1"/>
</dbReference>
<accession>A0A2T7Q0X7</accession>
<name>A0A2T7Q0X7_POMCA</name>
<organism evidence="1 2">
    <name type="scientific">Pomacea canaliculata</name>
    <name type="common">Golden apple snail</name>
    <dbReference type="NCBI Taxonomy" id="400727"/>
    <lineage>
        <taxon>Eukaryota</taxon>
        <taxon>Metazoa</taxon>
        <taxon>Spiralia</taxon>
        <taxon>Lophotrochozoa</taxon>
        <taxon>Mollusca</taxon>
        <taxon>Gastropoda</taxon>
        <taxon>Caenogastropoda</taxon>
        <taxon>Architaenioglossa</taxon>
        <taxon>Ampullarioidea</taxon>
        <taxon>Ampullariidae</taxon>
        <taxon>Pomacea</taxon>
    </lineage>
</organism>
<protein>
    <submittedName>
        <fullName evidence="1">Uncharacterized protein</fullName>
    </submittedName>
</protein>
<proteinExistence type="predicted"/>
<dbReference type="AlphaFoldDB" id="A0A2T7Q0X7"/>
<dbReference type="EMBL" id="PZQS01000001">
    <property type="protein sequence ID" value="PVD39297.1"/>
    <property type="molecule type" value="Genomic_DNA"/>
</dbReference>
<evidence type="ECO:0000313" key="1">
    <source>
        <dbReference type="EMBL" id="PVD39297.1"/>
    </source>
</evidence>
<evidence type="ECO:0000313" key="2">
    <source>
        <dbReference type="Proteomes" id="UP000245119"/>
    </source>
</evidence>
<comment type="caution">
    <text evidence="1">The sequence shown here is derived from an EMBL/GenBank/DDBJ whole genome shotgun (WGS) entry which is preliminary data.</text>
</comment>